<feature type="non-terminal residue" evidence="1">
    <location>
        <position position="108"/>
    </location>
</feature>
<reference evidence="1" key="1">
    <citation type="submission" date="2015-11" db="EMBL/GenBank/DDBJ databases">
        <title>De novo transcriptome assembly of four potential Pierce s Disease insect vectors from Arizona vineyards.</title>
        <authorList>
            <person name="Tassone E.E."/>
        </authorList>
    </citation>
    <scope>NUCLEOTIDE SEQUENCE</scope>
</reference>
<protein>
    <submittedName>
        <fullName evidence="1">Uncharacterized protein</fullName>
    </submittedName>
</protein>
<gene>
    <name evidence="1" type="ORF">g.3377</name>
</gene>
<organism evidence="1">
    <name type="scientific">Homalodisca liturata</name>
    <dbReference type="NCBI Taxonomy" id="320908"/>
    <lineage>
        <taxon>Eukaryota</taxon>
        <taxon>Metazoa</taxon>
        <taxon>Ecdysozoa</taxon>
        <taxon>Arthropoda</taxon>
        <taxon>Hexapoda</taxon>
        <taxon>Insecta</taxon>
        <taxon>Pterygota</taxon>
        <taxon>Neoptera</taxon>
        <taxon>Paraneoptera</taxon>
        <taxon>Hemiptera</taxon>
        <taxon>Auchenorrhyncha</taxon>
        <taxon>Membracoidea</taxon>
        <taxon>Cicadellidae</taxon>
        <taxon>Cicadellinae</taxon>
        <taxon>Proconiini</taxon>
        <taxon>Homalodisca</taxon>
    </lineage>
</organism>
<name>A0A1B6JZM0_9HEMI</name>
<feature type="non-terminal residue" evidence="1">
    <location>
        <position position="1"/>
    </location>
</feature>
<accession>A0A1B6JZM0</accession>
<proteinExistence type="predicted"/>
<dbReference type="EMBL" id="GECU01003062">
    <property type="protein sequence ID" value="JAT04645.1"/>
    <property type="molecule type" value="Transcribed_RNA"/>
</dbReference>
<sequence length="108" mass="12936">KNARYSQVISAPFDLRNKSQRNHMIQNNCMNLQTEEEHRDNTCFDEENKYESAQNQFQSANIKYLEENNPQLYNNCNKLDVSQSRVNQNYKDFCTQNQFQLANIKYLE</sequence>
<evidence type="ECO:0000313" key="1">
    <source>
        <dbReference type="EMBL" id="JAT04645.1"/>
    </source>
</evidence>
<dbReference type="AlphaFoldDB" id="A0A1B6JZM0"/>